<evidence type="ECO:0000313" key="1">
    <source>
        <dbReference type="EMBL" id="MPD01512.1"/>
    </source>
</evidence>
<sequence length="38" mass="4106">MTSYYTTLATRQGSLAMTRVSLALPLPLHPSPVPYASL</sequence>
<name>A0A5B7JU55_PORTR</name>
<gene>
    <name evidence="1" type="ORF">E2C01_097043</name>
</gene>
<accession>A0A5B7JU55</accession>
<protein>
    <submittedName>
        <fullName evidence="1">Uncharacterized protein</fullName>
    </submittedName>
</protein>
<reference evidence="1 2" key="1">
    <citation type="submission" date="2019-05" db="EMBL/GenBank/DDBJ databases">
        <title>Another draft genome of Portunus trituberculatus and its Hox gene families provides insights of decapod evolution.</title>
        <authorList>
            <person name="Jeong J.-H."/>
            <person name="Song I."/>
            <person name="Kim S."/>
            <person name="Choi T."/>
            <person name="Kim D."/>
            <person name="Ryu S."/>
            <person name="Kim W."/>
        </authorList>
    </citation>
    <scope>NUCLEOTIDE SEQUENCE [LARGE SCALE GENOMIC DNA]</scope>
    <source>
        <tissue evidence="1">Muscle</tissue>
    </source>
</reference>
<evidence type="ECO:0000313" key="2">
    <source>
        <dbReference type="Proteomes" id="UP000324222"/>
    </source>
</evidence>
<comment type="caution">
    <text evidence="1">The sequence shown here is derived from an EMBL/GenBank/DDBJ whole genome shotgun (WGS) entry which is preliminary data.</text>
</comment>
<dbReference type="Proteomes" id="UP000324222">
    <property type="component" value="Unassembled WGS sequence"/>
</dbReference>
<dbReference type="AlphaFoldDB" id="A0A5B7JU55"/>
<organism evidence="1 2">
    <name type="scientific">Portunus trituberculatus</name>
    <name type="common">Swimming crab</name>
    <name type="synonym">Neptunus trituberculatus</name>
    <dbReference type="NCBI Taxonomy" id="210409"/>
    <lineage>
        <taxon>Eukaryota</taxon>
        <taxon>Metazoa</taxon>
        <taxon>Ecdysozoa</taxon>
        <taxon>Arthropoda</taxon>
        <taxon>Crustacea</taxon>
        <taxon>Multicrustacea</taxon>
        <taxon>Malacostraca</taxon>
        <taxon>Eumalacostraca</taxon>
        <taxon>Eucarida</taxon>
        <taxon>Decapoda</taxon>
        <taxon>Pleocyemata</taxon>
        <taxon>Brachyura</taxon>
        <taxon>Eubrachyura</taxon>
        <taxon>Portunoidea</taxon>
        <taxon>Portunidae</taxon>
        <taxon>Portuninae</taxon>
        <taxon>Portunus</taxon>
    </lineage>
</organism>
<keyword evidence="2" id="KW-1185">Reference proteome</keyword>
<dbReference type="EMBL" id="VSRR010127452">
    <property type="protein sequence ID" value="MPD01512.1"/>
    <property type="molecule type" value="Genomic_DNA"/>
</dbReference>
<proteinExistence type="predicted"/>